<dbReference type="InterPro" id="IPR018391">
    <property type="entry name" value="PQQ_b-propeller_rpt"/>
</dbReference>
<dbReference type="Pfam" id="PF13442">
    <property type="entry name" value="Cytochrome_CBB3"/>
    <property type="match status" value="1"/>
</dbReference>
<sequence>MYPLSRSIVVFIIFLLVACSTRDDTYTGWKVAGGTKEGIRYSSLTQIDSSNVHQLKVAWTYHTKDADTVNHSQIQCNPVIVDDILYATSPQLKLIALNAATGEEKWVFDPRQRTAANKELDFILNNNRGVTYWTNGTDKRIFYVAGSHLYAVDAATGILQKDFGIHGRVDLHEGLGRDVKDLFVTATSPGIIYKDLIIIGTRVSEGIDAAPGHIRAYDAKTGTLRWIFHTIPHPGEYGYDTWENPDAWKFIGGANSWPGFTLDEQRGILFAPTGSAAFDFYGGNRKGNNLFANCILALDAATGKRIWHFQYLHHDIWDRDIPTPPALVTVQHEGKMVDAVAQPTKTGFIYMFDRQTGKPLFDIDEVPVPAGAIAGEKISPTQPLPVKPAPFMRQTFTAEDLNDLVPEESYNDLKKQFDSYQKGHMFTPPSREGSIFFPGLDGGAEWGGPAFDPATGIMYINANEVPWVITLTDVKANETGKESYALAGERLYLNNCSSCHGVNREGGGNYPALANLDSKYTPDTFIRFVAAGRRMMPSFQHLSEEQRTAIAAFVLNIKSLKDKSFIATDSAAAKDPTEIPYRITGYNKFVSKEGYPAIKPPWGTLNAVDLNSGEIVWRIPLGEHPAFKNVKPMTGTENYGGPVVTASGLLFIAATQDGKFRAFSKRTGALLWETTLPAPGYATPSIYAMGGKQYIVIACGGGKLKTKSGDSYIAFALPD</sequence>
<evidence type="ECO:0000313" key="10">
    <source>
        <dbReference type="EMBL" id="SKC43586.1"/>
    </source>
</evidence>
<dbReference type="Gene3D" id="2.140.10.10">
    <property type="entry name" value="Quinoprotein alcohol dehydrogenase-like superfamily"/>
    <property type="match status" value="3"/>
</dbReference>
<dbReference type="AlphaFoldDB" id="A0A1T5IWL6"/>
<dbReference type="InterPro" id="IPR036909">
    <property type="entry name" value="Cyt_c-like_dom_sf"/>
</dbReference>
<name>A0A1T5IWL6_9BACT</name>
<reference evidence="10 11" key="1">
    <citation type="submission" date="2017-02" db="EMBL/GenBank/DDBJ databases">
        <authorList>
            <person name="Peterson S.W."/>
        </authorList>
    </citation>
    <scope>NUCLEOTIDE SEQUENCE [LARGE SCALE GENOMIC DNA]</scope>
    <source>
        <strain evidence="10 11">DSM 25262</strain>
    </source>
</reference>
<dbReference type="SMART" id="SM00564">
    <property type="entry name" value="PQQ"/>
    <property type="match status" value="6"/>
</dbReference>
<keyword evidence="7 8" id="KW-0408">Iron</keyword>
<evidence type="ECO:0000256" key="6">
    <source>
        <dbReference type="ARBA" id="ARBA00023002"/>
    </source>
</evidence>
<dbReference type="GO" id="GO:0016020">
    <property type="term" value="C:membrane"/>
    <property type="evidence" value="ECO:0007669"/>
    <property type="project" value="InterPro"/>
</dbReference>
<dbReference type="InterPro" id="IPR002372">
    <property type="entry name" value="PQQ_rpt_dom"/>
</dbReference>
<keyword evidence="6" id="KW-0560">Oxidoreductase</keyword>
<dbReference type="InterPro" id="IPR017511">
    <property type="entry name" value="PQQ_mDH"/>
</dbReference>
<evidence type="ECO:0000313" key="11">
    <source>
        <dbReference type="Proteomes" id="UP000190961"/>
    </source>
</evidence>
<dbReference type="PROSITE" id="PS51257">
    <property type="entry name" value="PROKAR_LIPOPROTEIN"/>
    <property type="match status" value="1"/>
</dbReference>
<protein>
    <submittedName>
        <fullName evidence="10">Quinoprotein glucose dehydrogenase</fullName>
    </submittedName>
</protein>
<dbReference type="GO" id="GO:0009055">
    <property type="term" value="F:electron transfer activity"/>
    <property type="evidence" value="ECO:0007669"/>
    <property type="project" value="InterPro"/>
</dbReference>
<evidence type="ECO:0000256" key="1">
    <source>
        <dbReference type="ARBA" id="ARBA00001931"/>
    </source>
</evidence>
<evidence type="ECO:0000256" key="4">
    <source>
        <dbReference type="ARBA" id="ARBA00022723"/>
    </source>
</evidence>
<keyword evidence="3 8" id="KW-0349">Heme</keyword>
<dbReference type="SUPFAM" id="SSF46626">
    <property type="entry name" value="Cytochrome c"/>
    <property type="match status" value="1"/>
</dbReference>
<dbReference type="Proteomes" id="UP000190961">
    <property type="component" value="Unassembled WGS sequence"/>
</dbReference>
<keyword evidence="5" id="KW-0732">Signal</keyword>
<evidence type="ECO:0000256" key="5">
    <source>
        <dbReference type="ARBA" id="ARBA00022729"/>
    </source>
</evidence>
<evidence type="ECO:0000259" key="9">
    <source>
        <dbReference type="PROSITE" id="PS51007"/>
    </source>
</evidence>
<dbReference type="OrthoDB" id="9794322at2"/>
<dbReference type="PROSITE" id="PS51007">
    <property type="entry name" value="CYTC"/>
    <property type="match status" value="1"/>
</dbReference>
<keyword evidence="4 8" id="KW-0479">Metal-binding</keyword>
<gene>
    <name evidence="10" type="ORF">SAMN05660236_0488</name>
</gene>
<dbReference type="CDD" id="cd10280">
    <property type="entry name" value="PQQ_mGDH"/>
    <property type="match status" value="1"/>
</dbReference>
<dbReference type="EMBL" id="FUZU01000001">
    <property type="protein sequence ID" value="SKC43586.1"/>
    <property type="molecule type" value="Genomic_DNA"/>
</dbReference>
<feature type="domain" description="Cytochrome c" evidence="9">
    <location>
        <begin position="483"/>
        <end position="558"/>
    </location>
</feature>
<evidence type="ECO:0000256" key="2">
    <source>
        <dbReference type="ARBA" id="ARBA00008156"/>
    </source>
</evidence>
<dbReference type="GO" id="GO:0020037">
    <property type="term" value="F:heme binding"/>
    <property type="evidence" value="ECO:0007669"/>
    <property type="project" value="InterPro"/>
</dbReference>
<dbReference type="GO" id="GO:0008876">
    <property type="term" value="F:quinoprotein glucose dehydrogenase activity"/>
    <property type="evidence" value="ECO:0007669"/>
    <property type="project" value="TreeGrafter"/>
</dbReference>
<dbReference type="InterPro" id="IPR011047">
    <property type="entry name" value="Quinoprotein_ADH-like_sf"/>
</dbReference>
<organism evidence="10 11">
    <name type="scientific">Ohtaekwangia koreensis</name>
    <dbReference type="NCBI Taxonomy" id="688867"/>
    <lineage>
        <taxon>Bacteria</taxon>
        <taxon>Pseudomonadati</taxon>
        <taxon>Bacteroidota</taxon>
        <taxon>Cytophagia</taxon>
        <taxon>Cytophagales</taxon>
        <taxon>Fulvivirgaceae</taxon>
        <taxon>Ohtaekwangia</taxon>
    </lineage>
</organism>
<dbReference type="PANTHER" id="PTHR32303:SF4">
    <property type="entry name" value="QUINOPROTEIN GLUCOSE DEHYDROGENASE"/>
    <property type="match status" value="1"/>
</dbReference>
<dbReference type="PANTHER" id="PTHR32303">
    <property type="entry name" value="QUINOPROTEIN ALCOHOL DEHYDROGENASE (CYTOCHROME C)"/>
    <property type="match status" value="1"/>
</dbReference>
<evidence type="ECO:0000256" key="8">
    <source>
        <dbReference type="PROSITE-ProRule" id="PRU00433"/>
    </source>
</evidence>
<dbReference type="STRING" id="688867.SAMN05660236_0488"/>
<keyword evidence="11" id="KW-1185">Reference proteome</keyword>
<dbReference type="Gene3D" id="1.10.760.10">
    <property type="entry name" value="Cytochrome c-like domain"/>
    <property type="match status" value="1"/>
</dbReference>
<evidence type="ECO:0000256" key="3">
    <source>
        <dbReference type="ARBA" id="ARBA00022617"/>
    </source>
</evidence>
<comment type="similarity">
    <text evidence="2">Belongs to the bacterial PQQ dehydrogenase family.</text>
</comment>
<dbReference type="GO" id="GO:0046872">
    <property type="term" value="F:metal ion binding"/>
    <property type="evidence" value="ECO:0007669"/>
    <property type="project" value="UniProtKB-KW"/>
</dbReference>
<proteinExistence type="inferred from homology"/>
<dbReference type="SUPFAM" id="SSF50998">
    <property type="entry name" value="Quinoprotein alcohol dehydrogenase-like"/>
    <property type="match status" value="1"/>
</dbReference>
<accession>A0A1T5IWL6</accession>
<dbReference type="InterPro" id="IPR009056">
    <property type="entry name" value="Cyt_c-like_dom"/>
</dbReference>
<comment type="cofactor">
    <cofactor evidence="1">
        <name>pyrroloquinoline quinone</name>
        <dbReference type="ChEBI" id="CHEBI:58442"/>
    </cofactor>
</comment>
<evidence type="ECO:0000256" key="7">
    <source>
        <dbReference type="ARBA" id="ARBA00023004"/>
    </source>
</evidence>
<dbReference type="GO" id="GO:0048038">
    <property type="term" value="F:quinone binding"/>
    <property type="evidence" value="ECO:0007669"/>
    <property type="project" value="InterPro"/>
</dbReference>
<dbReference type="Pfam" id="PF01011">
    <property type="entry name" value="PQQ"/>
    <property type="match status" value="2"/>
</dbReference>
<dbReference type="RefSeq" id="WP_079685110.1">
    <property type="nucleotide sequence ID" value="NZ_FUZU01000001.1"/>
</dbReference>